<dbReference type="Proteomes" id="UP000292958">
    <property type="component" value="Unassembled WGS sequence"/>
</dbReference>
<dbReference type="EMBL" id="SHKW01000007">
    <property type="protein sequence ID" value="RZU29804.1"/>
    <property type="molecule type" value="Genomic_DNA"/>
</dbReference>
<keyword evidence="3" id="KW-1185">Reference proteome</keyword>
<dbReference type="AlphaFoldDB" id="A0A4Q7Y0K2"/>
<name>A0A4Q7Y0K2_9BACT</name>
<dbReference type="RefSeq" id="WP_130425160.1">
    <property type="nucleotide sequence ID" value="NZ_SHKW01000007.1"/>
</dbReference>
<feature type="domain" description="PIN" evidence="1">
    <location>
        <begin position="7"/>
        <end position="112"/>
    </location>
</feature>
<reference evidence="2 3" key="1">
    <citation type="submission" date="2019-02" db="EMBL/GenBank/DDBJ databases">
        <title>Genomic Encyclopedia of Archaeal and Bacterial Type Strains, Phase II (KMG-II): from individual species to whole genera.</title>
        <authorList>
            <person name="Goeker M."/>
        </authorList>
    </citation>
    <scope>NUCLEOTIDE SEQUENCE [LARGE SCALE GENOMIC DNA]</scope>
    <source>
        <strain evidence="2 3">DSM 18101</strain>
    </source>
</reference>
<evidence type="ECO:0000313" key="3">
    <source>
        <dbReference type="Proteomes" id="UP000292958"/>
    </source>
</evidence>
<evidence type="ECO:0000313" key="2">
    <source>
        <dbReference type="EMBL" id="RZU29804.1"/>
    </source>
</evidence>
<dbReference type="OrthoDB" id="113459at2"/>
<proteinExistence type="predicted"/>
<protein>
    <submittedName>
        <fullName evidence="2">PIN domain-containing protein</fullName>
    </submittedName>
</protein>
<sequence length="186" mass="21206">MKADYPVILDACILLPMPLADTLLRMAESPRLYLPKWSDDIIAEVSRNLLGKWNKTPEQVQRRENALRAHFPEAWVEGYTSLIPAMTNDERDRHVIAAAVSSGTKLIVTYNAKHFPESSLERWGIERQGPSTFLLHLYDLEPGIVAQKLTEQAHNLSIPIENLLRKLRINVPSFVSFFCEEQGIEL</sequence>
<dbReference type="InterPro" id="IPR002716">
    <property type="entry name" value="PIN_dom"/>
</dbReference>
<gene>
    <name evidence="2" type="ORF">BDD14_6434</name>
</gene>
<comment type="caution">
    <text evidence="2">The sequence shown here is derived from an EMBL/GenBank/DDBJ whole genome shotgun (WGS) entry which is preliminary data.</text>
</comment>
<accession>A0A4Q7Y0K2</accession>
<evidence type="ECO:0000259" key="1">
    <source>
        <dbReference type="Pfam" id="PF13470"/>
    </source>
</evidence>
<dbReference type="Pfam" id="PF13470">
    <property type="entry name" value="PIN_3"/>
    <property type="match status" value="1"/>
</dbReference>
<organism evidence="2 3">
    <name type="scientific">Edaphobacter modestus</name>
    <dbReference type="NCBI Taxonomy" id="388466"/>
    <lineage>
        <taxon>Bacteria</taxon>
        <taxon>Pseudomonadati</taxon>
        <taxon>Acidobacteriota</taxon>
        <taxon>Terriglobia</taxon>
        <taxon>Terriglobales</taxon>
        <taxon>Acidobacteriaceae</taxon>
        <taxon>Edaphobacter</taxon>
    </lineage>
</organism>